<evidence type="ECO:0000313" key="12">
    <source>
        <dbReference type="Proteomes" id="UP000019522"/>
    </source>
</evidence>
<dbReference type="PATRIC" id="fig|316.77.peg.790"/>
<dbReference type="AlphaFoldDB" id="W8QUN9"/>
<evidence type="ECO:0000256" key="1">
    <source>
        <dbReference type="ARBA" id="ARBA00001668"/>
    </source>
</evidence>
<comment type="catalytic activity">
    <reaction evidence="1">
        <text>Hydrolysis of DNA containing ring-opened 7-methylguanine residues, releasing 2,6-diamino-4-hydroxy-5-(N-methyl)formamidopyrimidine.</text>
        <dbReference type="EC" id="3.2.2.23"/>
    </reaction>
</comment>
<proteinExistence type="inferred from homology"/>
<dbReference type="PANTHER" id="PTHR22993">
    <property type="entry name" value="FORMAMIDOPYRIMIDINE-DNA GLYCOSYLASE"/>
    <property type="match status" value="1"/>
</dbReference>
<dbReference type="SMART" id="SM01232">
    <property type="entry name" value="H2TH"/>
    <property type="match status" value="1"/>
</dbReference>
<evidence type="ECO:0000256" key="9">
    <source>
        <dbReference type="ARBA" id="ARBA00023295"/>
    </source>
</evidence>
<dbReference type="SUPFAM" id="SSF81624">
    <property type="entry name" value="N-terminal domain of MutM-like DNA repair proteins"/>
    <property type="match status" value="1"/>
</dbReference>
<gene>
    <name evidence="11" type="ORF">CH92_04005</name>
</gene>
<keyword evidence="7" id="KW-0456">Lyase</keyword>
<dbReference type="Pfam" id="PF06831">
    <property type="entry name" value="H2TH"/>
    <property type="match status" value="1"/>
</dbReference>
<reference evidence="11 12" key="2">
    <citation type="submission" date="2014-03" db="EMBL/GenBank/DDBJ databases">
        <authorList>
            <person name="Baltrus D."/>
            <person name="Dougherty K."/>
        </authorList>
    </citation>
    <scope>NUCLEOTIDE SEQUENCE</scope>
    <source>
        <strain evidence="11 12">28a24</strain>
    </source>
</reference>
<dbReference type="SMART" id="SM00898">
    <property type="entry name" value="Fapy_DNA_glyco"/>
    <property type="match status" value="1"/>
</dbReference>
<keyword evidence="9" id="KW-0326">Glycosidase</keyword>
<dbReference type="Proteomes" id="UP000019522">
    <property type="component" value="Chromosome"/>
</dbReference>
<keyword evidence="5" id="KW-0238">DNA-binding</keyword>
<dbReference type="GO" id="GO:0008534">
    <property type="term" value="F:oxidized purine nucleobase lesion DNA N-glycosylase activity"/>
    <property type="evidence" value="ECO:0007669"/>
    <property type="project" value="UniProtKB-EC"/>
</dbReference>
<dbReference type="GO" id="GO:0003684">
    <property type="term" value="F:damaged DNA binding"/>
    <property type="evidence" value="ECO:0007669"/>
    <property type="project" value="InterPro"/>
</dbReference>
<dbReference type="GO" id="GO:0008270">
    <property type="term" value="F:zinc ion binding"/>
    <property type="evidence" value="ECO:0007669"/>
    <property type="project" value="InterPro"/>
</dbReference>
<keyword evidence="4" id="KW-0378">Hydrolase</keyword>
<accession>W8QUN9</accession>
<evidence type="ECO:0000256" key="8">
    <source>
        <dbReference type="ARBA" id="ARBA00023268"/>
    </source>
</evidence>
<name>W8QUN9_STUST</name>
<evidence type="ECO:0000256" key="4">
    <source>
        <dbReference type="ARBA" id="ARBA00022801"/>
    </source>
</evidence>
<evidence type="ECO:0000256" key="5">
    <source>
        <dbReference type="ARBA" id="ARBA00023125"/>
    </source>
</evidence>
<evidence type="ECO:0000256" key="2">
    <source>
        <dbReference type="ARBA" id="ARBA00009409"/>
    </source>
</evidence>
<keyword evidence="6" id="KW-0234">DNA repair</keyword>
<sequence>MPEGPSIVILREEVAEFEGKIIDRAEGSAKLDIARLIGQSVRSFRSWGKHFLIELDDVSLRIHLLLFGSYRINERKDSTPRLSLGFANGELNFYGCSVQFIEGPLEEAYEWSADVMSDAWDNRAALKKLRARPRLLACDALLDQTLFSGSGNIIKNEVLFRTRIHPLSLIGELPAAKLRELAREVRNYSFDFLQWKREGKLKANWLAHTKTTCPRCRIPFVKAKSLGRSKRRSFFCERCQKRYGDSDQVSVEAPETEQ</sequence>
<dbReference type="PROSITE" id="PS51068">
    <property type="entry name" value="FPG_CAT"/>
    <property type="match status" value="1"/>
</dbReference>
<keyword evidence="11" id="KW-0540">Nuclease</keyword>
<evidence type="ECO:0000256" key="7">
    <source>
        <dbReference type="ARBA" id="ARBA00023239"/>
    </source>
</evidence>
<keyword evidence="3" id="KW-0227">DNA damage</keyword>
<evidence type="ECO:0000256" key="6">
    <source>
        <dbReference type="ARBA" id="ARBA00023204"/>
    </source>
</evidence>
<dbReference type="RefSeq" id="WP_025240469.1">
    <property type="nucleotide sequence ID" value="NZ_CP007441.1"/>
</dbReference>
<keyword evidence="11" id="KW-0255">Endonuclease</keyword>
<evidence type="ECO:0000313" key="11">
    <source>
        <dbReference type="EMBL" id="AHL74295.1"/>
    </source>
</evidence>
<organism evidence="11 12">
    <name type="scientific">Stutzerimonas stutzeri</name>
    <name type="common">Pseudomonas stutzeri</name>
    <dbReference type="NCBI Taxonomy" id="316"/>
    <lineage>
        <taxon>Bacteria</taxon>
        <taxon>Pseudomonadati</taxon>
        <taxon>Pseudomonadota</taxon>
        <taxon>Gammaproteobacteria</taxon>
        <taxon>Pseudomonadales</taxon>
        <taxon>Pseudomonadaceae</taxon>
        <taxon>Stutzerimonas</taxon>
    </lineage>
</organism>
<dbReference type="GO" id="GO:0006284">
    <property type="term" value="P:base-excision repair"/>
    <property type="evidence" value="ECO:0007669"/>
    <property type="project" value="InterPro"/>
</dbReference>
<dbReference type="CDD" id="cd08974">
    <property type="entry name" value="BaFpgNei_N_2"/>
    <property type="match status" value="1"/>
</dbReference>
<protein>
    <submittedName>
        <fullName evidence="11">Endonuclease</fullName>
    </submittedName>
</protein>
<dbReference type="GO" id="GO:0016829">
    <property type="term" value="F:lyase activity"/>
    <property type="evidence" value="ECO:0007669"/>
    <property type="project" value="UniProtKB-KW"/>
</dbReference>
<dbReference type="InterPro" id="IPR010979">
    <property type="entry name" value="Ribosomal_uS13-like_H2TH"/>
</dbReference>
<reference evidence="12" key="1">
    <citation type="journal article" date="2014" name="Genome Announc.">
        <title>Complete Genome Sequence of the Highly Transformable Pseudomonas stutzeri Strain 28a24.</title>
        <authorList>
            <person name="Smith B.A."/>
            <person name="Dougherty K.M."/>
            <person name="Baltrus D.A."/>
        </authorList>
    </citation>
    <scope>NUCLEOTIDE SEQUENCE [LARGE SCALE GENOMIC DNA]</scope>
    <source>
        <strain evidence="12">28a24</strain>
    </source>
</reference>
<dbReference type="EMBL" id="CP007441">
    <property type="protein sequence ID" value="AHL74295.1"/>
    <property type="molecule type" value="Genomic_DNA"/>
</dbReference>
<dbReference type="GO" id="GO:0003906">
    <property type="term" value="F:DNA-(apurinic or apyrimidinic site) endonuclease activity"/>
    <property type="evidence" value="ECO:0007669"/>
    <property type="project" value="InterPro"/>
</dbReference>
<dbReference type="OrthoDB" id="9800855at2"/>
<dbReference type="Gene3D" id="3.20.190.10">
    <property type="entry name" value="MutM-like, N-terminal"/>
    <property type="match status" value="1"/>
</dbReference>
<feature type="domain" description="Formamidopyrimidine-DNA glycosylase catalytic" evidence="10">
    <location>
        <begin position="2"/>
        <end position="101"/>
    </location>
</feature>
<dbReference type="InterPro" id="IPR015886">
    <property type="entry name" value="H2TH_FPG"/>
</dbReference>
<dbReference type="KEGG" id="pstt:CH92_04005"/>
<evidence type="ECO:0000256" key="3">
    <source>
        <dbReference type="ARBA" id="ARBA00022763"/>
    </source>
</evidence>
<comment type="similarity">
    <text evidence="2">Belongs to the FPG family.</text>
</comment>
<keyword evidence="8" id="KW-0511">Multifunctional enzyme</keyword>
<dbReference type="Gene3D" id="1.10.8.50">
    <property type="match status" value="1"/>
</dbReference>
<dbReference type="InterPro" id="IPR035937">
    <property type="entry name" value="FPG_N"/>
</dbReference>
<dbReference type="PANTHER" id="PTHR22993:SF9">
    <property type="entry name" value="FORMAMIDOPYRIMIDINE-DNA GLYCOSYLASE"/>
    <property type="match status" value="1"/>
</dbReference>
<dbReference type="InterPro" id="IPR012319">
    <property type="entry name" value="FPG_cat"/>
</dbReference>
<dbReference type="Pfam" id="PF01149">
    <property type="entry name" value="Fapy_DNA_glyco"/>
    <property type="match status" value="1"/>
</dbReference>
<evidence type="ECO:0000259" key="10">
    <source>
        <dbReference type="PROSITE" id="PS51068"/>
    </source>
</evidence>
<dbReference type="SUPFAM" id="SSF46946">
    <property type="entry name" value="S13-like H2TH domain"/>
    <property type="match status" value="1"/>
</dbReference>